<keyword evidence="1" id="KW-1133">Transmembrane helix</keyword>
<feature type="transmembrane region" description="Helical" evidence="1">
    <location>
        <begin position="68"/>
        <end position="88"/>
    </location>
</feature>
<gene>
    <name evidence="2" type="ORF">AVDCRST_MAG25-2992</name>
</gene>
<organism evidence="2">
    <name type="scientific">uncultured Rubrobacteraceae bacterium</name>
    <dbReference type="NCBI Taxonomy" id="349277"/>
    <lineage>
        <taxon>Bacteria</taxon>
        <taxon>Bacillati</taxon>
        <taxon>Actinomycetota</taxon>
        <taxon>Rubrobacteria</taxon>
        <taxon>Rubrobacterales</taxon>
        <taxon>Rubrobacteraceae</taxon>
        <taxon>environmental samples</taxon>
    </lineage>
</organism>
<keyword evidence="1" id="KW-0472">Membrane</keyword>
<keyword evidence="1" id="KW-0812">Transmembrane</keyword>
<name>A0A6J4S4A6_9ACTN</name>
<sequence length="120" mass="13313">MPDHVFFLLGFCCLLAHEMDAVRLKEWRMLPGLSGMDEEVGYRTFVLLHVPLYALLLWGLLGGGEAGSVLIVVLDVFFVVHLALHVFLRNLPENRFGSVFSWALILGAGAFGALDLMLIL</sequence>
<dbReference type="AlphaFoldDB" id="A0A6J4S4A6"/>
<dbReference type="EMBL" id="CADCVI010000200">
    <property type="protein sequence ID" value="CAA9484584.1"/>
    <property type="molecule type" value="Genomic_DNA"/>
</dbReference>
<evidence type="ECO:0000313" key="2">
    <source>
        <dbReference type="EMBL" id="CAA9484584.1"/>
    </source>
</evidence>
<evidence type="ECO:0000256" key="1">
    <source>
        <dbReference type="SAM" id="Phobius"/>
    </source>
</evidence>
<proteinExistence type="predicted"/>
<reference evidence="2" key="1">
    <citation type="submission" date="2020-02" db="EMBL/GenBank/DDBJ databases">
        <authorList>
            <person name="Meier V. D."/>
        </authorList>
    </citation>
    <scope>NUCLEOTIDE SEQUENCE</scope>
    <source>
        <strain evidence="2">AVDCRST_MAG25</strain>
    </source>
</reference>
<dbReference type="Pfam" id="PF20460">
    <property type="entry name" value="DUF6713"/>
    <property type="match status" value="1"/>
</dbReference>
<accession>A0A6J4S4A6</accession>
<protein>
    <submittedName>
        <fullName evidence="2">Uncharacterized protein</fullName>
    </submittedName>
</protein>
<dbReference type="InterPro" id="IPR046559">
    <property type="entry name" value="DUF6713"/>
</dbReference>
<feature type="transmembrane region" description="Helical" evidence="1">
    <location>
        <begin position="40"/>
        <end position="61"/>
    </location>
</feature>
<feature type="transmembrane region" description="Helical" evidence="1">
    <location>
        <begin position="100"/>
        <end position="119"/>
    </location>
</feature>